<dbReference type="SUPFAM" id="SSF51735">
    <property type="entry name" value="NAD(P)-binding Rossmann-fold domains"/>
    <property type="match status" value="1"/>
</dbReference>
<dbReference type="Pfam" id="PF00106">
    <property type="entry name" value="adh_short"/>
    <property type="match status" value="1"/>
</dbReference>
<evidence type="ECO:0000313" key="4">
    <source>
        <dbReference type="Proteomes" id="UP000664698"/>
    </source>
</evidence>
<proteinExistence type="inferred from homology"/>
<dbReference type="EMBL" id="JAFKCW010000001">
    <property type="protein sequence ID" value="MBN7799488.1"/>
    <property type="molecule type" value="Genomic_DNA"/>
</dbReference>
<dbReference type="Proteomes" id="UP000664698">
    <property type="component" value="Unassembled WGS sequence"/>
</dbReference>
<keyword evidence="4" id="KW-1185">Reference proteome</keyword>
<dbReference type="PANTHER" id="PTHR43899:SF13">
    <property type="entry name" value="RH59310P"/>
    <property type="match status" value="1"/>
</dbReference>
<comment type="caution">
    <text evidence="3">The sequence shown here is derived from an EMBL/GenBank/DDBJ whole genome shotgun (WGS) entry which is preliminary data.</text>
</comment>
<organism evidence="3 4">
    <name type="scientific">Algoriphagus aestuariicola</name>
    <dbReference type="NCBI Taxonomy" id="1852016"/>
    <lineage>
        <taxon>Bacteria</taxon>
        <taxon>Pseudomonadati</taxon>
        <taxon>Bacteroidota</taxon>
        <taxon>Cytophagia</taxon>
        <taxon>Cytophagales</taxon>
        <taxon>Cyclobacteriaceae</taxon>
        <taxon>Algoriphagus</taxon>
    </lineage>
</organism>
<comment type="similarity">
    <text evidence="1">Belongs to the short-chain dehydrogenases/reductases (SDR) family.</text>
</comment>
<evidence type="ECO:0000256" key="2">
    <source>
        <dbReference type="ARBA" id="ARBA00023002"/>
    </source>
</evidence>
<protein>
    <submittedName>
        <fullName evidence="3">SDR family NAD(P)-dependent oxidoreductase</fullName>
    </submittedName>
</protein>
<sequence length="268" mass="28845">MNLVERNSFLGKYGPVAVVTGASSGIGKAIALELGKTGFEVILVGRNESSLSKVSKEIETKFQSKTKILVADLGQLEGNQRVLDQTINLQVGLIVLSAGFGTSGCFTDSDLEEETELVQVNCLSPLRLSHEFSKRFSDQKRGGIIFLSSIVAFQGVPFASHYAATKAYVQSFAEGLNRELKSNKMDVLAASPGPVASGFASRAKMVMGKTLKPEDIALPILAALGKKTTVFPGFLTKFLTGALMILPRWGKVRVMELVMGGFTKHQRV</sequence>
<dbReference type="Gene3D" id="3.40.50.720">
    <property type="entry name" value="NAD(P)-binding Rossmann-like Domain"/>
    <property type="match status" value="1"/>
</dbReference>
<name>A0ABS3BJL4_9BACT</name>
<dbReference type="InterPro" id="IPR051019">
    <property type="entry name" value="VLCFA-Steroid_DH"/>
</dbReference>
<evidence type="ECO:0000313" key="3">
    <source>
        <dbReference type="EMBL" id="MBN7799488.1"/>
    </source>
</evidence>
<dbReference type="RefSeq" id="WP_206567480.1">
    <property type="nucleotide sequence ID" value="NZ_JAFKCW010000001.1"/>
</dbReference>
<keyword evidence="2" id="KW-0560">Oxidoreductase</keyword>
<dbReference type="InterPro" id="IPR036291">
    <property type="entry name" value="NAD(P)-bd_dom_sf"/>
</dbReference>
<evidence type="ECO:0000256" key="1">
    <source>
        <dbReference type="ARBA" id="ARBA00006484"/>
    </source>
</evidence>
<dbReference type="PIRSF" id="PIRSF000126">
    <property type="entry name" value="11-beta-HSD1"/>
    <property type="match status" value="1"/>
</dbReference>
<accession>A0ABS3BJL4</accession>
<dbReference type="PANTHER" id="PTHR43899">
    <property type="entry name" value="RH59310P"/>
    <property type="match status" value="1"/>
</dbReference>
<reference evidence="3 4" key="1">
    <citation type="submission" date="2021-03" db="EMBL/GenBank/DDBJ databases">
        <title>novel species isolated from a fishpond in China.</title>
        <authorList>
            <person name="Lu H."/>
            <person name="Cai Z."/>
        </authorList>
    </citation>
    <scope>NUCLEOTIDE SEQUENCE [LARGE SCALE GENOMIC DNA]</scope>
    <source>
        <strain evidence="3 4">JCM 31546</strain>
    </source>
</reference>
<dbReference type="InterPro" id="IPR002347">
    <property type="entry name" value="SDR_fam"/>
</dbReference>
<dbReference type="PRINTS" id="PR00081">
    <property type="entry name" value="GDHRDH"/>
</dbReference>
<gene>
    <name evidence="3" type="ORF">J0A67_01380</name>
</gene>